<evidence type="ECO:0000313" key="2">
    <source>
        <dbReference type="EMBL" id="ULT94243.1"/>
    </source>
</evidence>
<dbReference type="AlphaFoldDB" id="A0AAE9ADP3"/>
<accession>A0AAE9ADP3</accession>
<reference evidence="3 5" key="1">
    <citation type="submission" date="2022-04" db="EMBL/GenBank/DDBJ databases">
        <title>Chromosome-level reference genomes for two strains of Caenorhabditis briggsae: an improved platform for comparative genomics.</title>
        <authorList>
            <person name="Stevens L."/>
            <person name="Andersen E."/>
        </authorList>
    </citation>
    <scope>NUCLEOTIDE SEQUENCE [LARGE SCALE GENOMIC DNA]</scope>
    <source>
        <strain evidence="3">VX34</strain>
        <tissue evidence="3">Whole-organism</tissue>
    </source>
</reference>
<evidence type="ECO:0000313" key="5">
    <source>
        <dbReference type="Proteomes" id="UP000829354"/>
    </source>
</evidence>
<name>A0AAE9ADP3_CAEBR</name>
<feature type="transmembrane region" description="Helical" evidence="1">
    <location>
        <begin position="15"/>
        <end position="35"/>
    </location>
</feature>
<evidence type="ECO:0000313" key="3">
    <source>
        <dbReference type="EMBL" id="UMM27479.1"/>
    </source>
</evidence>
<keyword evidence="1" id="KW-1133">Transmembrane helix</keyword>
<sequence>MSTIYKLPNKFNENIHLFISSFFVSVVAVFSFYHIEILPEVVQFDYNTIFLVFLVCSLPFVLLDPPIWYCIFMTSFSHFLCFKEFYTLSLVTCFVMVCGLIIKSEVITDFEEKEALCHV</sequence>
<keyword evidence="1" id="KW-0812">Transmembrane</keyword>
<protein>
    <submittedName>
        <fullName evidence="2">Uncharacterized protein</fullName>
    </submittedName>
</protein>
<dbReference type="Proteomes" id="UP000827892">
    <property type="component" value="Chromosome IV"/>
</dbReference>
<evidence type="ECO:0000313" key="4">
    <source>
        <dbReference type="Proteomes" id="UP000827892"/>
    </source>
</evidence>
<gene>
    <name evidence="2" type="ORF">L3Y34_003604</name>
    <name evidence="3" type="ORF">L5515_010754</name>
</gene>
<keyword evidence="1" id="KW-0472">Membrane</keyword>
<keyword evidence="5" id="KW-1185">Reference proteome</keyword>
<dbReference type="EMBL" id="CP090894">
    <property type="protein sequence ID" value="ULT94243.1"/>
    <property type="molecule type" value="Genomic_DNA"/>
</dbReference>
<proteinExistence type="predicted"/>
<feature type="transmembrane region" description="Helical" evidence="1">
    <location>
        <begin position="84"/>
        <end position="102"/>
    </location>
</feature>
<organism evidence="2 4">
    <name type="scientific">Caenorhabditis briggsae</name>
    <dbReference type="NCBI Taxonomy" id="6238"/>
    <lineage>
        <taxon>Eukaryota</taxon>
        <taxon>Metazoa</taxon>
        <taxon>Ecdysozoa</taxon>
        <taxon>Nematoda</taxon>
        <taxon>Chromadorea</taxon>
        <taxon>Rhabditida</taxon>
        <taxon>Rhabditina</taxon>
        <taxon>Rhabditomorpha</taxon>
        <taxon>Rhabditoidea</taxon>
        <taxon>Rhabditidae</taxon>
        <taxon>Peloderinae</taxon>
        <taxon>Caenorhabditis</taxon>
    </lineage>
</organism>
<reference evidence="2 4" key="2">
    <citation type="submission" date="2022-05" db="EMBL/GenBank/DDBJ databases">
        <title>Chromosome-level reference genomes for two strains of Caenorhabditis briggsae: an improved platform for comparative genomics.</title>
        <authorList>
            <person name="Stevens L."/>
            <person name="Andersen E.C."/>
        </authorList>
    </citation>
    <scope>NUCLEOTIDE SEQUENCE [LARGE SCALE GENOMIC DNA]</scope>
    <source>
        <strain evidence="2">QX1410_ONT</strain>
        <tissue evidence="2">Whole-organism</tissue>
    </source>
</reference>
<dbReference type="Proteomes" id="UP000829354">
    <property type="component" value="Chromosome IV"/>
</dbReference>
<dbReference type="EMBL" id="CP092623">
    <property type="protein sequence ID" value="UMM27479.1"/>
    <property type="molecule type" value="Genomic_DNA"/>
</dbReference>
<feature type="transmembrane region" description="Helical" evidence="1">
    <location>
        <begin position="47"/>
        <end position="72"/>
    </location>
</feature>
<evidence type="ECO:0000256" key="1">
    <source>
        <dbReference type="SAM" id="Phobius"/>
    </source>
</evidence>